<dbReference type="PROSITE" id="PS50119">
    <property type="entry name" value="ZF_BBOX"/>
    <property type="match status" value="1"/>
</dbReference>
<comment type="caution">
    <text evidence="4">The sequence shown here is derived from an EMBL/GenBank/DDBJ whole genome shotgun (WGS) entry which is preliminary data.</text>
</comment>
<gene>
    <name evidence="4" type="ORF">PPL_02868</name>
</gene>
<organism evidence="4 5">
    <name type="scientific">Heterostelium pallidum (strain ATCC 26659 / Pp 5 / PN500)</name>
    <name type="common">Cellular slime mold</name>
    <name type="synonym">Polysphondylium pallidum</name>
    <dbReference type="NCBI Taxonomy" id="670386"/>
    <lineage>
        <taxon>Eukaryota</taxon>
        <taxon>Amoebozoa</taxon>
        <taxon>Evosea</taxon>
        <taxon>Eumycetozoa</taxon>
        <taxon>Dictyostelia</taxon>
        <taxon>Acytosteliales</taxon>
        <taxon>Acytosteliaceae</taxon>
        <taxon>Heterostelium</taxon>
    </lineage>
</organism>
<dbReference type="AlphaFoldDB" id="D3B3A2"/>
<dbReference type="GeneID" id="31358391"/>
<proteinExistence type="predicted"/>
<dbReference type="InterPro" id="IPR000315">
    <property type="entry name" value="Znf_B-box"/>
</dbReference>
<dbReference type="Proteomes" id="UP000001396">
    <property type="component" value="Unassembled WGS sequence"/>
</dbReference>
<dbReference type="RefSeq" id="XP_020435917.1">
    <property type="nucleotide sequence ID" value="XM_020573845.1"/>
</dbReference>
<keyword evidence="5" id="KW-1185">Reference proteome</keyword>
<feature type="coiled-coil region" evidence="2">
    <location>
        <begin position="82"/>
        <end position="120"/>
    </location>
</feature>
<feature type="domain" description="B box-type" evidence="3">
    <location>
        <begin position="10"/>
        <end position="54"/>
    </location>
</feature>
<dbReference type="GO" id="GO:0008270">
    <property type="term" value="F:zinc ion binding"/>
    <property type="evidence" value="ECO:0007669"/>
    <property type="project" value="UniProtKB-KW"/>
</dbReference>
<reference evidence="4 5" key="1">
    <citation type="journal article" date="2011" name="Genome Res.">
        <title>Phylogeny-wide analysis of social amoeba genomes highlights ancient origins for complex intercellular communication.</title>
        <authorList>
            <person name="Heidel A.J."/>
            <person name="Lawal H.M."/>
            <person name="Felder M."/>
            <person name="Schilde C."/>
            <person name="Helps N.R."/>
            <person name="Tunggal B."/>
            <person name="Rivero F."/>
            <person name="John U."/>
            <person name="Schleicher M."/>
            <person name="Eichinger L."/>
            <person name="Platzer M."/>
            <person name="Noegel A.A."/>
            <person name="Schaap P."/>
            <person name="Gloeckner G."/>
        </authorList>
    </citation>
    <scope>NUCLEOTIDE SEQUENCE [LARGE SCALE GENOMIC DNA]</scope>
    <source>
        <strain evidence="5">ATCC 26659 / Pp 5 / PN500</strain>
    </source>
</reference>
<sequence length="274" mass="31148">MDTDNSSTNLSQRFCKSHSTKRLKFLCVDCNQLLCSKGCASPDNTHKTHQIVDSDTLKNDILSSSGSVLNLSSIIYNKDKDNNKQQQQNEKENNNISVVNEDLINNNNNKNNQNNKENNLYTERLSEIWKYLKQNNKAIESSKSTEEHVKYQFHLLREFLNREESKLLNALYKEREKAEQNMNVLLSETKVVKSILHQLGSKTPEIKQSEKLEQQFQLTFDTTTNQQQSTAAAAININNNNSNGCNDSSTVQSINNNNNNGYGSSPLFQFLGTS</sequence>
<accession>D3B3A2</accession>
<protein>
    <recommendedName>
        <fullName evidence="3">B box-type domain-containing protein</fullName>
    </recommendedName>
</protein>
<dbReference type="Gene3D" id="3.30.160.60">
    <property type="entry name" value="Classic Zinc Finger"/>
    <property type="match status" value="1"/>
</dbReference>
<feature type="coiled-coil region" evidence="2">
    <location>
        <begin position="161"/>
        <end position="188"/>
    </location>
</feature>
<keyword evidence="2" id="KW-0175">Coiled coil</keyword>
<dbReference type="EMBL" id="ADBJ01000010">
    <property type="protein sequence ID" value="EFA83800.1"/>
    <property type="molecule type" value="Genomic_DNA"/>
</dbReference>
<keyword evidence="1" id="KW-0862">Zinc</keyword>
<dbReference type="CDD" id="cd19756">
    <property type="entry name" value="Bbox2"/>
    <property type="match status" value="1"/>
</dbReference>
<evidence type="ECO:0000256" key="2">
    <source>
        <dbReference type="SAM" id="Coils"/>
    </source>
</evidence>
<evidence type="ECO:0000313" key="5">
    <source>
        <dbReference type="Proteomes" id="UP000001396"/>
    </source>
</evidence>
<keyword evidence="1" id="KW-0863">Zinc-finger</keyword>
<dbReference type="SUPFAM" id="SSF57845">
    <property type="entry name" value="B-box zinc-binding domain"/>
    <property type="match status" value="1"/>
</dbReference>
<evidence type="ECO:0000313" key="4">
    <source>
        <dbReference type="EMBL" id="EFA83800.1"/>
    </source>
</evidence>
<evidence type="ECO:0000256" key="1">
    <source>
        <dbReference type="PROSITE-ProRule" id="PRU00024"/>
    </source>
</evidence>
<dbReference type="Pfam" id="PF00643">
    <property type="entry name" value="zf-B_box"/>
    <property type="match status" value="1"/>
</dbReference>
<keyword evidence="1" id="KW-0479">Metal-binding</keyword>
<name>D3B3A2_HETP5</name>
<evidence type="ECO:0000259" key="3">
    <source>
        <dbReference type="PROSITE" id="PS50119"/>
    </source>
</evidence>
<dbReference type="InParanoid" id="D3B3A2"/>